<dbReference type="Gene3D" id="1.10.287.130">
    <property type="match status" value="1"/>
</dbReference>
<keyword evidence="11" id="KW-0067">ATP-binding</keyword>
<dbReference type="InterPro" id="IPR017055">
    <property type="entry name" value="Sig_transdc_His_kinase_DctB"/>
</dbReference>
<evidence type="ECO:0000256" key="6">
    <source>
        <dbReference type="ARBA" id="ARBA00022553"/>
    </source>
</evidence>
<dbReference type="GO" id="GO:0005524">
    <property type="term" value="F:ATP binding"/>
    <property type="evidence" value="ECO:0007669"/>
    <property type="project" value="UniProtKB-KW"/>
</dbReference>
<name>A0A923KYY2_9BURK</name>
<evidence type="ECO:0000256" key="13">
    <source>
        <dbReference type="ARBA" id="ARBA00023012"/>
    </source>
</evidence>
<evidence type="ECO:0000256" key="1">
    <source>
        <dbReference type="ARBA" id="ARBA00000085"/>
    </source>
</evidence>
<accession>A0A923KYY2</accession>
<feature type="coiled-coil region" evidence="16">
    <location>
        <begin position="323"/>
        <end position="350"/>
    </location>
</feature>
<dbReference type="Gene3D" id="3.30.450.20">
    <property type="entry name" value="PAS domain"/>
    <property type="match status" value="2"/>
</dbReference>
<keyword evidence="8" id="KW-0812">Transmembrane</keyword>
<evidence type="ECO:0000313" key="19">
    <source>
        <dbReference type="Proteomes" id="UP000612361"/>
    </source>
</evidence>
<dbReference type="AlphaFoldDB" id="A0A923KYY2"/>
<keyword evidence="16" id="KW-0175">Coiled coil</keyword>
<evidence type="ECO:0000256" key="7">
    <source>
        <dbReference type="ARBA" id="ARBA00022679"/>
    </source>
</evidence>
<dbReference type="SUPFAM" id="SSF103190">
    <property type="entry name" value="Sensory domain-like"/>
    <property type="match status" value="1"/>
</dbReference>
<dbReference type="PRINTS" id="PR00344">
    <property type="entry name" value="BCTRLSENSOR"/>
</dbReference>
<evidence type="ECO:0000313" key="18">
    <source>
        <dbReference type="EMBL" id="MBC3935180.1"/>
    </source>
</evidence>
<keyword evidence="12" id="KW-1133">Transmembrane helix</keyword>
<keyword evidence="7" id="KW-0808">Transferase</keyword>
<evidence type="ECO:0000256" key="12">
    <source>
        <dbReference type="ARBA" id="ARBA00022989"/>
    </source>
</evidence>
<protein>
    <recommendedName>
        <fullName evidence="15">C4-dicarboxylate transport sensor protein DctB</fullName>
        <ecNumber evidence="3">2.7.13.3</ecNumber>
    </recommendedName>
</protein>
<evidence type="ECO:0000256" key="16">
    <source>
        <dbReference type="SAM" id="Coils"/>
    </source>
</evidence>
<dbReference type="PANTHER" id="PTHR43065">
    <property type="entry name" value="SENSOR HISTIDINE KINASE"/>
    <property type="match status" value="1"/>
</dbReference>
<dbReference type="Pfam" id="PF00512">
    <property type="entry name" value="HisKA"/>
    <property type="match status" value="1"/>
</dbReference>
<dbReference type="InterPro" id="IPR033479">
    <property type="entry name" value="dCache_1"/>
</dbReference>
<dbReference type="RefSeq" id="WP_186880764.1">
    <property type="nucleotide sequence ID" value="NZ_JACOGG010000006.1"/>
</dbReference>
<evidence type="ECO:0000256" key="4">
    <source>
        <dbReference type="ARBA" id="ARBA00022475"/>
    </source>
</evidence>
<dbReference type="PROSITE" id="PS50109">
    <property type="entry name" value="HIS_KIN"/>
    <property type="match status" value="1"/>
</dbReference>
<keyword evidence="4" id="KW-1003">Cell membrane</keyword>
<evidence type="ECO:0000256" key="9">
    <source>
        <dbReference type="ARBA" id="ARBA00022741"/>
    </source>
</evidence>
<feature type="domain" description="Histidine kinase" evidence="17">
    <location>
        <begin position="387"/>
        <end position="599"/>
    </location>
</feature>
<dbReference type="FunFam" id="1.10.287.130:FF:000049">
    <property type="entry name" value="C4-dicarboxylate transport sensor protein DctB"/>
    <property type="match status" value="1"/>
</dbReference>
<keyword evidence="19" id="KW-1185">Reference proteome</keyword>
<dbReference type="Gene3D" id="6.10.250.3020">
    <property type="match status" value="1"/>
</dbReference>
<dbReference type="InterPro" id="IPR003594">
    <property type="entry name" value="HATPase_dom"/>
</dbReference>
<evidence type="ECO:0000256" key="15">
    <source>
        <dbReference type="ARBA" id="ARBA00073143"/>
    </source>
</evidence>
<dbReference type="InterPro" id="IPR003661">
    <property type="entry name" value="HisK_dim/P_dom"/>
</dbReference>
<dbReference type="InterPro" id="IPR004358">
    <property type="entry name" value="Sig_transdc_His_kin-like_C"/>
</dbReference>
<dbReference type="EMBL" id="JACOGG010000006">
    <property type="protein sequence ID" value="MBC3935180.1"/>
    <property type="molecule type" value="Genomic_DNA"/>
</dbReference>
<keyword evidence="10 18" id="KW-0418">Kinase</keyword>
<dbReference type="Pfam" id="PF02518">
    <property type="entry name" value="HATPase_c"/>
    <property type="match status" value="1"/>
</dbReference>
<dbReference type="InterPro" id="IPR029151">
    <property type="entry name" value="Sensor-like_sf"/>
</dbReference>
<dbReference type="Gene3D" id="3.30.565.10">
    <property type="entry name" value="Histidine kinase-like ATPase, C-terminal domain"/>
    <property type="match status" value="1"/>
</dbReference>
<dbReference type="PIRSF" id="PIRSF036431">
    <property type="entry name" value="STHK_DctB"/>
    <property type="match status" value="1"/>
</dbReference>
<dbReference type="GO" id="GO:0005886">
    <property type="term" value="C:plasma membrane"/>
    <property type="evidence" value="ECO:0007669"/>
    <property type="project" value="UniProtKB-SubCell"/>
</dbReference>
<keyword evidence="14" id="KW-0472">Membrane</keyword>
<dbReference type="EC" id="2.7.13.3" evidence="3"/>
<proteinExistence type="predicted"/>
<keyword evidence="9" id="KW-0547">Nucleotide-binding</keyword>
<dbReference type="InterPro" id="IPR036890">
    <property type="entry name" value="HATPase_C_sf"/>
</dbReference>
<evidence type="ECO:0000256" key="3">
    <source>
        <dbReference type="ARBA" id="ARBA00012438"/>
    </source>
</evidence>
<dbReference type="SMART" id="SM00387">
    <property type="entry name" value="HATPase_c"/>
    <property type="match status" value="1"/>
</dbReference>
<dbReference type="PANTHER" id="PTHR43065:SF46">
    <property type="entry name" value="C4-DICARBOXYLATE TRANSPORT SENSOR PROTEIN DCTB"/>
    <property type="match status" value="1"/>
</dbReference>
<evidence type="ECO:0000256" key="8">
    <source>
        <dbReference type="ARBA" id="ARBA00022692"/>
    </source>
</evidence>
<dbReference type="CDD" id="cd00082">
    <property type="entry name" value="HisKA"/>
    <property type="match status" value="1"/>
</dbReference>
<keyword evidence="6" id="KW-0597">Phosphoprotein</keyword>
<dbReference type="InterPro" id="IPR036097">
    <property type="entry name" value="HisK_dim/P_sf"/>
</dbReference>
<organism evidence="18 19">
    <name type="scientific">Undibacterium rugosum</name>
    <dbReference type="NCBI Taxonomy" id="2762291"/>
    <lineage>
        <taxon>Bacteria</taxon>
        <taxon>Pseudomonadati</taxon>
        <taxon>Pseudomonadota</taxon>
        <taxon>Betaproteobacteria</taxon>
        <taxon>Burkholderiales</taxon>
        <taxon>Oxalobacteraceae</taxon>
        <taxon>Undibacterium</taxon>
    </lineage>
</organism>
<dbReference type="SMART" id="SM00388">
    <property type="entry name" value="HisKA"/>
    <property type="match status" value="1"/>
</dbReference>
<comment type="catalytic activity">
    <reaction evidence="1">
        <text>ATP + protein L-histidine = ADP + protein N-phospho-L-histidine.</text>
        <dbReference type="EC" id="2.7.13.3"/>
    </reaction>
</comment>
<evidence type="ECO:0000256" key="2">
    <source>
        <dbReference type="ARBA" id="ARBA00004429"/>
    </source>
</evidence>
<reference evidence="18" key="1">
    <citation type="submission" date="2020-08" db="EMBL/GenBank/DDBJ databases">
        <title>Novel species isolated from subtropical streams in China.</title>
        <authorList>
            <person name="Lu H."/>
        </authorList>
    </citation>
    <scope>NUCLEOTIDE SEQUENCE</scope>
    <source>
        <strain evidence="18">CY7W</strain>
    </source>
</reference>
<keyword evidence="5" id="KW-0997">Cell inner membrane</keyword>
<evidence type="ECO:0000259" key="17">
    <source>
        <dbReference type="PROSITE" id="PS50109"/>
    </source>
</evidence>
<dbReference type="Proteomes" id="UP000612361">
    <property type="component" value="Unassembled WGS sequence"/>
</dbReference>
<dbReference type="Pfam" id="PF02743">
    <property type="entry name" value="dCache_1"/>
    <property type="match status" value="1"/>
</dbReference>
<evidence type="ECO:0000256" key="10">
    <source>
        <dbReference type="ARBA" id="ARBA00022777"/>
    </source>
</evidence>
<dbReference type="SUPFAM" id="SSF55874">
    <property type="entry name" value="ATPase domain of HSP90 chaperone/DNA topoisomerase II/histidine kinase"/>
    <property type="match status" value="1"/>
</dbReference>
<dbReference type="InterPro" id="IPR005467">
    <property type="entry name" value="His_kinase_dom"/>
</dbReference>
<evidence type="ECO:0000256" key="11">
    <source>
        <dbReference type="ARBA" id="ARBA00022840"/>
    </source>
</evidence>
<evidence type="ECO:0000256" key="14">
    <source>
        <dbReference type="ARBA" id="ARBA00023136"/>
    </source>
</evidence>
<sequence>MNSYKRQIAMLLLATLAVVSVFATYLFSSYQARKDLRQSGERQLQMIALDLEAVLERHETLPYTLSYLPQVAQVLADPANQAGVHALNLDLQAIQQQAKIAAIYLMDAQGNTIAASNWDQPQSYIGQNFSFRPYFQDVMQRRSGAGHFYAIGNTTNIPGYFISQPVFASPGQRGSSEPVGVLAVKISLHEFEKAWRSSEDPIALSDRHGVVFLSNREVWQYRSLRPLDAEVQRDIQATLQYSGKTIHAISALSKKEQNGYGEYLTRPIGRLGWQLMLFPDEAKVNMAGLESAAVALLLLLVLATIAAAWDQRQQRLQERVAAQKAMQQAAAELEQRIAQRTRDLTQANADWEAQFCKLQQAEQVLRSTQNEMVQTGKLAMLGQMAAGITHELNQPLTAIRAFADNAEVYLQRGKLDQVSANLHHISSASERMGIIIAQLKGFARKSSDQLRAVDVIQSVHAAIALLQSDLHRLGIQLELQLTQALRVLGGNIRLEQVIVNLLRNAMDAVEQQPSLWIEIRVSQQGEQVVIQISDSGAGLPDAVIAHLFEPFFTTKPSGQGLGLGLAISSSIVQAMNGTLQAENRIAGGACFTVRLPLLNVPTAQA</sequence>
<dbReference type="GO" id="GO:0000155">
    <property type="term" value="F:phosphorelay sensor kinase activity"/>
    <property type="evidence" value="ECO:0007669"/>
    <property type="project" value="InterPro"/>
</dbReference>
<gene>
    <name evidence="18" type="ORF">H8K47_07405</name>
</gene>
<dbReference type="SUPFAM" id="SSF47384">
    <property type="entry name" value="Homodimeric domain of signal transducing histidine kinase"/>
    <property type="match status" value="1"/>
</dbReference>
<comment type="caution">
    <text evidence="18">The sequence shown here is derived from an EMBL/GenBank/DDBJ whole genome shotgun (WGS) entry which is preliminary data.</text>
</comment>
<keyword evidence="13" id="KW-0902">Two-component regulatory system</keyword>
<comment type="subcellular location">
    <subcellularLocation>
        <location evidence="2">Cell inner membrane</location>
        <topology evidence="2">Multi-pass membrane protein</topology>
    </subcellularLocation>
</comment>
<evidence type="ECO:0000256" key="5">
    <source>
        <dbReference type="ARBA" id="ARBA00022519"/>
    </source>
</evidence>